<feature type="region of interest" description="Disordered" evidence="1">
    <location>
        <begin position="1"/>
        <end position="21"/>
    </location>
</feature>
<evidence type="ECO:0000256" key="2">
    <source>
        <dbReference type="SAM" id="Phobius"/>
    </source>
</evidence>
<comment type="caution">
    <text evidence="3">The sequence shown here is derived from an EMBL/GenBank/DDBJ whole genome shotgun (WGS) entry which is preliminary data.</text>
</comment>
<proteinExistence type="predicted"/>
<sequence length="79" mass="8824">MSQDVDEKKIPPCHQGRSGKDHRGHMLLMVLCCLIPLGIAFFAPAIGVSLKWSWLASLICPLLMIGMMVMMCLPKKEKK</sequence>
<dbReference type="RefSeq" id="WP_132016494.1">
    <property type="nucleotide sequence ID" value="NZ_SLUN01000038.1"/>
</dbReference>
<dbReference type="AlphaFoldDB" id="A0A4R1R2V9"/>
<dbReference type="Proteomes" id="UP000295008">
    <property type="component" value="Unassembled WGS sequence"/>
</dbReference>
<evidence type="ECO:0000313" key="3">
    <source>
        <dbReference type="EMBL" id="TCL59730.1"/>
    </source>
</evidence>
<feature type="transmembrane region" description="Helical" evidence="2">
    <location>
        <begin position="52"/>
        <end position="73"/>
    </location>
</feature>
<keyword evidence="4" id="KW-1185">Reference proteome</keyword>
<keyword evidence="2" id="KW-0472">Membrane</keyword>
<organism evidence="3 4">
    <name type="scientific">Hydrogenispora ethanolica</name>
    <dbReference type="NCBI Taxonomy" id="1082276"/>
    <lineage>
        <taxon>Bacteria</taxon>
        <taxon>Bacillati</taxon>
        <taxon>Bacillota</taxon>
        <taxon>Hydrogenispora</taxon>
    </lineage>
</organism>
<accession>A0A4R1R2V9</accession>
<dbReference type="EMBL" id="SLUN01000038">
    <property type="protein sequence ID" value="TCL59730.1"/>
    <property type="molecule type" value="Genomic_DNA"/>
</dbReference>
<keyword evidence="2" id="KW-1133">Transmembrane helix</keyword>
<keyword evidence="2" id="KW-0812">Transmembrane</keyword>
<protein>
    <recommendedName>
        <fullName evidence="5">DUF2933 family protein</fullName>
    </recommendedName>
</protein>
<feature type="compositionally biased region" description="Basic and acidic residues" evidence="1">
    <location>
        <begin position="1"/>
        <end position="10"/>
    </location>
</feature>
<name>A0A4R1R2V9_HYDET</name>
<reference evidence="3 4" key="1">
    <citation type="submission" date="2019-03" db="EMBL/GenBank/DDBJ databases">
        <title>Genomic Encyclopedia of Type Strains, Phase IV (KMG-IV): sequencing the most valuable type-strain genomes for metagenomic binning, comparative biology and taxonomic classification.</title>
        <authorList>
            <person name="Goeker M."/>
        </authorList>
    </citation>
    <scope>NUCLEOTIDE SEQUENCE [LARGE SCALE GENOMIC DNA]</scope>
    <source>
        <strain evidence="3 4">LX-B</strain>
    </source>
</reference>
<evidence type="ECO:0008006" key="5">
    <source>
        <dbReference type="Google" id="ProtNLM"/>
    </source>
</evidence>
<feature type="transmembrane region" description="Helical" evidence="2">
    <location>
        <begin position="26"/>
        <end position="46"/>
    </location>
</feature>
<dbReference type="OrthoDB" id="2989509at2"/>
<evidence type="ECO:0000313" key="4">
    <source>
        <dbReference type="Proteomes" id="UP000295008"/>
    </source>
</evidence>
<gene>
    <name evidence="3" type="ORF">EDC14_103823</name>
</gene>
<evidence type="ECO:0000256" key="1">
    <source>
        <dbReference type="SAM" id="MobiDB-lite"/>
    </source>
</evidence>